<dbReference type="Proteomes" id="UP000574067">
    <property type="component" value="Unassembled WGS sequence"/>
</dbReference>
<evidence type="ECO:0000256" key="1">
    <source>
        <dbReference type="SAM" id="Phobius"/>
    </source>
</evidence>
<feature type="transmembrane region" description="Helical" evidence="1">
    <location>
        <begin position="55"/>
        <end position="73"/>
    </location>
</feature>
<feature type="transmembrane region" description="Helical" evidence="1">
    <location>
        <begin position="33"/>
        <end position="49"/>
    </location>
</feature>
<keyword evidence="1" id="KW-1133">Transmembrane helix</keyword>
<keyword evidence="1" id="KW-0472">Membrane</keyword>
<dbReference type="Pfam" id="PF26604">
    <property type="entry name" value="CBU_0592"/>
    <property type="match status" value="1"/>
</dbReference>
<organism evidence="3 4">
    <name type="scientific">Azohydromonas caseinilytica</name>
    <dbReference type="NCBI Taxonomy" id="2728836"/>
    <lineage>
        <taxon>Bacteria</taxon>
        <taxon>Pseudomonadati</taxon>
        <taxon>Pseudomonadota</taxon>
        <taxon>Betaproteobacteria</taxon>
        <taxon>Burkholderiales</taxon>
        <taxon>Sphaerotilaceae</taxon>
        <taxon>Azohydromonas</taxon>
    </lineage>
</organism>
<keyword evidence="4" id="KW-1185">Reference proteome</keyword>
<evidence type="ECO:0000313" key="4">
    <source>
        <dbReference type="Proteomes" id="UP000574067"/>
    </source>
</evidence>
<proteinExistence type="predicted"/>
<reference evidence="3 4" key="1">
    <citation type="submission" date="2020-04" db="EMBL/GenBank/DDBJ databases">
        <title>Azohydromonas sp. isolated from soil.</title>
        <authorList>
            <person name="Dahal R.H."/>
        </authorList>
    </citation>
    <scope>NUCLEOTIDE SEQUENCE [LARGE SCALE GENOMIC DNA]</scope>
    <source>
        <strain evidence="3 4">G-1-1-14</strain>
    </source>
</reference>
<evidence type="ECO:0000259" key="2">
    <source>
        <dbReference type="Pfam" id="PF26604"/>
    </source>
</evidence>
<protein>
    <recommendedName>
        <fullName evidence="2">CBU-0592-like domain-containing protein</fullName>
    </recommendedName>
</protein>
<accession>A0A848FMY7</accession>
<evidence type="ECO:0000313" key="3">
    <source>
        <dbReference type="EMBL" id="NML19081.1"/>
    </source>
</evidence>
<name>A0A848FMY7_9BURK</name>
<dbReference type="NCBIfam" id="NF047864">
    <property type="entry name" value="CBU_0592_membra"/>
    <property type="match status" value="1"/>
</dbReference>
<gene>
    <name evidence="3" type="ORF">HHL10_29350</name>
</gene>
<comment type="caution">
    <text evidence="3">The sequence shown here is derived from an EMBL/GenBank/DDBJ whole genome shotgun (WGS) entry which is preliminary data.</text>
</comment>
<feature type="transmembrane region" description="Helical" evidence="1">
    <location>
        <begin position="6"/>
        <end position="26"/>
    </location>
</feature>
<dbReference type="EMBL" id="JABBFW010000055">
    <property type="protein sequence ID" value="NML19081.1"/>
    <property type="molecule type" value="Genomic_DNA"/>
</dbReference>
<keyword evidence="1" id="KW-0812">Transmembrane</keyword>
<feature type="domain" description="CBU-0592-like" evidence="2">
    <location>
        <begin position="5"/>
        <end position="78"/>
    </location>
</feature>
<dbReference type="AlphaFoldDB" id="A0A848FMY7"/>
<dbReference type="InterPro" id="IPR058058">
    <property type="entry name" value="CBU_0592-like"/>
</dbReference>
<sequence length="82" mass="9178">MSFLDFIGLIGVAAYVAAHFSVQVLHQSPTGRLVVLLNIVGPACILVSLTHAFNLASFLTQCFWLGLTLVGWWRNRRHRRTV</sequence>
<dbReference type="RefSeq" id="WP_169163975.1">
    <property type="nucleotide sequence ID" value="NZ_JABBFW010000055.1"/>
</dbReference>